<comment type="catalytic activity">
    <reaction evidence="10">
        <text>S-adenosyl-L-methionine + H(+) = S-adenosyl 3-(methylsulfanyl)propylamine + CO2</text>
        <dbReference type="Rhea" id="RHEA:15981"/>
        <dbReference type="ChEBI" id="CHEBI:15378"/>
        <dbReference type="ChEBI" id="CHEBI:16526"/>
        <dbReference type="ChEBI" id="CHEBI:57443"/>
        <dbReference type="ChEBI" id="CHEBI:59789"/>
        <dbReference type="EC" id="4.1.1.50"/>
    </reaction>
</comment>
<evidence type="ECO:0000256" key="9">
    <source>
        <dbReference type="ARBA" id="ARBA00023317"/>
    </source>
</evidence>
<organism evidence="11 12">
    <name type="scientific">Paenibacillus rhizosphaerae</name>
    <dbReference type="NCBI Taxonomy" id="297318"/>
    <lineage>
        <taxon>Bacteria</taxon>
        <taxon>Bacillati</taxon>
        <taxon>Bacillota</taxon>
        <taxon>Bacilli</taxon>
        <taxon>Bacillales</taxon>
        <taxon>Paenibacillaceae</taxon>
        <taxon>Paenibacillus</taxon>
    </lineage>
</organism>
<keyword evidence="4 10" id="KW-0745">Spermidine biosynthesis</keyword>
<keyword evidence="3 10" id="KW-0068">Autocatalytic cleavage</keyword>
<dbReference type="STRING" id="297318.BK138_25315"/>
<protein>
    <recommendedName>
        <fullName evidence="10">S-adenosylmethionine decarboxylase proenzyme</fullName>
        <shortName evidence="10">AdoMetDC</shortName>
        <shortName evidence="10">SAMDC</shortName>
        <ecNumber evidence="10">4.1.1.50</ecNumber>
    </recommendedName>
    <component>
        <recommendedName>
            <fullName evidence="10">S-adenosylmethionine decarboxylase beta chain</fullName>
        </recommendedName>
    </component>
    <component>
        <recommendedName>
            <fullName evidence="10">S-adenosylmethionine decarboxylase alpha chain</fullName>
        </recommendedName>
    </component>
</protein>
<feature type="modified residue" description="Pyruvic acid (Ser); by autocatalysis" evidence="10">
    <location>
        <position position="118"/>
    </location>
</feature>
<dbReference type="Proteomes" id="UP000187172">
    <property type="component" value="Unassembled WGS sequence"/>
</dbReference>
<accession>A0A1R1EID1</accession>
<comment type="PTM">
    <text evidence="10">Is synthesized initially as an inactive proenzyme. Formation of the active enzyme involves a self-maturation process in which the active site pyruvoyl group is generated from an internal serine residue via an autocatalytic post-translational modification. Two non-identical subunits are generated from the proenzyme in this reaction, and the pyruvate is formed at the N-terminus of the alpha chain, which is derived from the carboxyl end of the proenzyme. The post-translation cleavage follows an unusual pathway, termed non-hydrolytic serinolysis, in which the side chain hydroxyl group of the serine supplies its oxygen atom to form the C-terminus of the beta chain, while the remainder of the serine residue undergoes an oxidative deamination to produce ammonia and the pyruvoyl group blocking the N-terminus of the alpha chain.</text>
</comment>
<evidence type="ECO:0000256" key="10">
    <source>
        <dbReference type="HAMAP-Rule" id="MF_00465"/>
    </source>
</evidence>
<comment type="function">
    <text evidence="10">Catalyzes the decarboxylation of S-adenosylmethionine to S-adenosylmethioninamine (dcAdoMet), the propylamine donor required for the synthesis of the polyamines spermine and spermidine from the diamine putrescine.</text>
</comment>
<dbReference type="AlphaFoldDB" id="A0A1R1EID1"/>
<dbReference type="PANTHER" id="PTHR33866:SF1">
    <property type="entry name" value="S-ADENOSYLMETHIONINE DECARBOXYLASE PROENZYME"/>
    <property type="match status" value="1"/>
</dbReference>
<dbReference type="InterPro" id="IPR009165">
    <property type="entry name" value="S-AdoMet_deCO2ase_bac"/>
</dbReference>
<dbReference type="EC" id="4.1.1.50" evidence="10"/>
<dbReference type="EMBL" id="MRTP01000009">
    <property type="protein sequence ID" value="OMF51584.1"/>
    <property type="molecule type" value="Genomic_DNA"/>
</dbReference>
<evidence type="ECO:0000256" key="8">
    <source>
        <dbReference type="ARBA" id="ARBA00023270"/>
    </source>
</evidence>
<feature type="site" description="Cleavage (non-hydrolytic); by autolysis" evidence="10">
    <location>
        <begin position="117"/>
        <end position="118"/>
    </location>
</feature>
<comment type="cofactor">
    <cofactor evidence="10">
        <name>pyruvate</name>
        <dbReference type="ChEBI" id="CHEBI:15361"/>
    </cofactor>
    <text evidence="10">Binds 1 pyruvoyl group covalently per subunit.</text>
</comment>
<evidence type="ECO:0000313" key="11">
    <source>
        <dbReference type="EMBL" id="OMF51584.1"/>
    </source>
</evidence>
<evidence type="ECO:0000256" key="2">
    <source>
        <dbReference type="ARBA" id="ARBA00022793"/>
    </source>
</evidence>
<dbReference type="InterPro" id="IPR016067">
    <property type="entry name" value="S-AdoMet_deCO2ase_core"/>
</dbReference>
<evidence type="ECO:0000256" key="7">
    <source>
        <dbReference type="ARBA" id="ARBA00023239"/>
    </source>
</evidence>
<dbReference type="Pfam" id="PF02675">
    <property type="entry name" value="AdoMet_dc"/>
    <property type="match status" value="1"/>
</dbReference>
<evidence type="ECO:0000256" key="3">
    <source>
        <dbReference type="ARBA" id="ARBA00022813"/>
    </source>
</evidence>
<feature type="active site" description="Schiff-base intermediate with substrate; via pyruvic acid" evidence="10">
    <location>
        <position position="118"/>
    </location>
</feature>
<keyword evidence="2 10" id="KW-0210">Decarboxylase</keyword>
<dbReference type="InterPro" id="IPR003826">
    <property type="entry name" value="AdoMetDC_fam_prok"/>
</dbReference>
<dbReference type="PIRSF" id="PIRSF001356">
    <property type="entry name" value="SAM_decarboxylas"/>
    <property type="match status" value="1"/>
</dbReference>
<comment type="caution">
    <text evidence="11">The sequence shown here is derived from an EMBL/GenBank/DDBJ whole genome shotgun (WGS) entry which is preliminary data.</text>
</comment>
<dbReference type="GO" id="GO:0008295">
    <property type="term" value="P:spermidine biosynthetic process"/>
    <property type="evidence" value="ECO:0007669"/>
    <property type="project" value="UniProtKB-UniRule"/>
</dbReference>
<keyword evidence="1 10" id="KW-0949">S-adenosyl-L-methionine</keyword>
<dbReference type="RefSeq" id="WP_076173585.1">
    <property type="nucleotide sequence ID" value="NZ_MRTP01000009.1"/>
</dbReference>
<evidence type="ECO:0000256" key="6">
    <source>
        <dbReference type="ARBA" id="ARBA00023145"/>
    </source>
</evidence>
<dbReference type="GO" id="GO:0004014">
    <property type="term" value="F:adenosylmethionine decarboxylase activity"/>
    <property type="evidence" value="ECO:0007669"/>
    <property type="project" value="UniProtKB-UniRule"/>
</dbReference>
<keyword evidence="6 10" id="KW-0865">Zymogen</keyword>
<proteinExistence type="inferred from homology"/>
<feature type="active site" description="Proton acceptor; for processing activity" evidence="10">
    <location>
        <position position="123"/>
    </location>
</feature>
<dbReference type="HAMAP" id="MF_00465">
    <property type="entry name" value="AdoMetDC_2"/>
    <property type="match status" value="1"/>
</dbReference>
<evidence type="ECO:0000313" key="12">
    <source>
        <dbReference type="Proteomes" id="UP000187172"/>
    </source>
</evidence>
<evidence type="ECO:0000256" key="5">
    <source>
        <dbReference type="ARBA" id="ARBA00023115"/>
    </source>
</evidence>
<dbReference type="GO" id="GO:0005829">
    <property type="term" value="C:cytosol"/>
    <property type="evidence" value="ECO:0007669"/>
    <property type="project" value="TreeGrafter"/>
</dbReference>
<name>A0A1R1EID1_9BACL</name>
<comment type="similarity">
    <text evidence="10">Belongs to the prokaryotic AdoMetDC family. Type 2 subfamily.</text>
</comment>
<feature type="active site" description="Proton donor; for catalytic activity" evidence="10">
    <location>
        <position position="146"/>
    </location>
</feature>
<keyword evidence="9 10" id="KW-0670">Pyruvate</keyword>
<dbReference type="Gene3D" id="3.60.90.10">
    <property type="entry name" value="S-adenosylmethionine decarboxylase"/>
    <property type="match status" value="1"/>
</dbReference>
<feature type="chain" id="PRO_5023535678" description="S-adenosylmethionine decarboxylase alpha chain" evidence="10">
    <location>
        <begin position="118"/>
        <end position="268"/>
    </location>
</feature>
<dbReference type="PANTHER" id="PTHR33866">
    <property type="entry name" value="S-ADENOSYLMETHIONINE DECARBOXYLASE PROENZYME"/>
    <property type="match status" value="1"/>
</dbReference>
<keyword evidence="12" id="KW-1185">Reference proteome</keyword>
<sequence>MKEIPEQHVKLHGFNNLTKSLSFNMYDICFTRTKEEREAYLEYIDEQYNAERLTTILKTVSDIIGAHVLNIAKQDYVPQGASVTILVSEGPVVEVPQESYSESPGPLPDSVVMALDKSHITVHTYPEFHPDEGISTFRADIDVSTCGEISPLKALNYLIHSFDTDIMTIDYRVRGFTRDISGHKLFIDHDINSIQNYIPDEVKDMYDMIDVNVYQEHIFHTKCKLREFDLDNYLFGYTKDTLSESEQEEITERITLEMDEIYYGKNLV</sequence>
<keyword evidence="7 10" id="KW-0456">Lyase</keyword>
<keyword evidence="5 10" id="KW-0620">Polyamine biosynthesis</keyword>
<dbReference type="UniPathway" id="UPA00331">
    <property type="reaction ID" value="UER00451"/>
</dbReference>
<keyword evidence="8 10" id="KW-0704">Schiff base</keyword>
<gene>
    <name evidence="10" type="primary">speD</name>
    <name evidence="11" type="ORF">BK138_25315</name>
</gene>
<dbReference type="NCBIfam" id="TIGR03331">
    <property type="entry name" value="SAM_DCase_Eco"/>
    <property type="match status" value="1"/>
</dbReference>
<evidence type="ECO:0000256" key="1">
    <source>
        <dbReference type="ARBA" id="ARBA00022691"/>
    </source>
</evidence>
<evidence type="ECO:0000256" key="4">
    <source>
        <dbReference type="ARBA" id="ARBA00023066"/>
    </source>
</evidence>
<comment type="subunit">
    <text evidence="10">Heterooctamer of four alpha and four beta chains arranged as a tetramer of alpha/beta heterodimers.</text>
</comment>
<comment type="pathway">
    <text evidence="10">Amine and polyamine biosynthesis; S-adenosylmethioninamine biosynthesis; S-adenosylmethioninamine from S-adenosyl-L-methionine: step 1/1.</text>
</comment>
<feature type="chain" id="PRO_5023535677" description="S-adenosylmethionine decarboxylase beta chain" evidence="10">
    <location>
        <begin position="1"/>
        <end position="117"/>
    </location>
</feature>
<reference evidence="11 12" key="1">
    <citation type="submission" date="2016-11" db="EMBL/GenBank/DDBJ databases">
        <title>Paenibacillus species isolates.</title>
        <authorList>
            <person name="Beno S.M."/>
        </authorList>
    </citation>
    <scope>NUCLEOTIDE SEQUENCE [LARGE SCALE GENOMIC DNA]</scope>
    <source>
        <strain evidence="11 12">FSL R5-0378</strain>
    </source>
</reference>
<dbReference type="SUPFAM" id="SSF56276">
    <property type="entry name" value="S-adenosylmethionine decarboxylase"/>
    <property type="match status" value="1"/>
</dbReference>